<reference evidence="3" key="1">
    <citation type="submission" date="2011-07" db="EMBL/GenBank/DDBJ databases">
        <authorList>
            <consortium name="Caenorhabditis brenneri Sequencing and Analysis Consortium"/>
            <person name="Wilson R.K."/>
        </authorList>
    </citation>
    <scope>NUCLEOTIDE SEQUENCE [LARGE SCALE GENOMIC DNA]</scope>
    <source>
        <strain evidence="3">PB2801</strain>
    </source>
</reference>
<dbReference type="EMBL" id="GL379822">
    <property type="protein sequence ID" value="EGT48182.1"/>
    <property type="molecule type" value="Genomic_DNA"/>
</dbReference>
<dbReference type="eggNOG" id="ENOG502TI48">
    <property type="taxonomic scope" value="Eukaryota"/>
</dbReference>
<dbReference type="FunCoup" id="G0MZF1">
    <property type="interactions" value="1891"/>
</dbReference>
<evidence type="ECO:0000256" key="1">
    <source>
        <dbReference type="SAM" id="SignalP"/>
    </source>
</evidence>
<feature type="chain" id="PRO_5003404350" evidence="1">
    <location>
        <begin position="21"/>
        <end position="115"/>
    </location>
</feature>
<proteinExistence type="predicted"/>
<dbReference type="InParanoid" id="G0MZF1"/>
<evidence type="ECO:0000313" key="2">
    <source>
        <dbReference type="EMBL" id="EGT48182.1"/>
    </source>
</evidence>
<organism evidence="3">
    <name type="scientific">Caenorhabditis brenneri</name>
    <name type="common">Nematode worm</name>
    <dbReference type="NCBI Taxonomy" id="135651"/>
    <lineage>
        <taxon>Eukaryota</taxon>
        <taxon>Metazoa</taxon>
        <taxon>Ecdysozoa</taxon>
        <taxon>Nematoda</taxon>
        <taxon>Chromadorea</taxon>
        <taxon>Rhabditida</taxon>
        <taxon>Rhabditina</taxon>
        <taxon>Rhabditomorpha</taxon>
        <taxon>Rhabditoidea</taxon>
        <taxon>Rhabditidae</taxon>
        <taxon>Peloderinae</taxon>
        <taxon>Caenorhabditis</taxon>
    </lineage>
</organism>
<evidence type="ECO:0000313" key="3">
    <source>
        <dbReference type="Proteomes" id="UP000008068"/>
    </source>
</evidence>
<dbReference type="OrthoDB" id="5862266at2759"/>
<keyword evidence="3" id="KW-1185">Reference proteome</keyword>
<gene>
    <name evidence="2" type="ORF">CAEBREN_23962</name>
</gene>
<dbReference type="OMA" id="CNGCPTC"/>
<accession>G0MZF1</accession>
<dbReference type="Proteomes" id="UP000008068">
    <property type="component" value="Unassembled WGS sequence"/>
</dbReference>
<dbReference type="HOGENOM" id="CLU_2173264_0_0_1"/>
<keyword evidence="1" id="KW-0732">Signal</keyword>
<feature type="signal peptide" evidence="1">
    <location>
        <begin position="1"/>
        <end position="20"/>
    </location>
</feature>
<sequence length="115" mass="12349">MHRLFSTLILFFILIHLTSSFLNPQPSCTGCPTCQNANGCPAAVGGGAAAGETSETTTEAAPTTLGYYEQYWQGNGWKTDDAGNVYVGDDNAKMLLIQQGSYCPVSICKGWFGIW</sequence>
<dbReference type="AlphaFoldDB" id="G0MZF1"/>
<protein>
    <submittedName>
        <fullName evidence="2">Uncharacterized protein</fullName>
    </submittedName>
</protein>
<name>G0MZF1_CAEBE</name>